<sequence length="166" mass="18803">MSTDKSNSKSGFSIPKNYFEGLEDSVLSRLKTEERTTSGQHGFEVPEGYFEGLEQTVLQRVENKSKVIPLFKRKKVLLLSGIAAAIALLFTLLPDQNNITFKDLKTTEISLYIEEGNIELTDDELISIIGKDIDLTESYEENPVNEEALLDYLSENDIENEIMYLD</sequence>
<keyword evidence="1" id="KW-1133">Transmembrane helix</keyword>
<dbReference type="OrthoDB" id="981524at2"/>
<proteinExistence type="predicted"/>
<keyword evidence="1" id="KW-0472">Membrane</keyword>
<dbReference type="EMBL" id="SGXE01000002">
    <property type="protein sequence ID" value="RZS93463.1"/>
    <property type="molecule type" value="Genomic_DNA"/>
</dbReference>
<evidence type="ECO:0000313" key="2">
    <source>
        <dbReference type="EMBL" id="RZS93463.1"/>
    </source>
</evidence>
<reference evidence="2 3" key="1">
    <citation type="submission" date="2019-02" db="EMBL/GenBank/DDBJ databases">
        <title>Genomic Encyclopedia of Type Strains, Phase IV (KMG-IV): sequencing the most valuable type-strain genomes for metagenomic binning, comparative biology and taxonomic classification.</title>
        <authorList>
            <person name="Goeker M."/>
        </authorList>
    </citation>
    <scope>NUCLEOTIDE SEQUENCE [LARGE SCALE GENOMIC DNA]</scope>
    <source>
        <strain evidence="2 3">DSM 17196</strain>
    </source>
</reference>
<comment type="caution">
    <text evidence="2">The sequence shown here is derived from an EMBL/GenBank/DDBJ whole genome shotgun (WGS) entry which is preliminary data.</text>
</comment>
<gene>
    <name evidence="2" type="ORF">EV197_2042</name>
</gene>
<feature type="transmembrane region" description="Helical" evidence="1">
    <location>
        <begin position="76"/>
        <end position="93"/>
    </location>
</feature>
<dbReference type="RefSeq" id="WP_130286593.1">
    <property type="nucleotide sequence ID" value="NZ_SGXE01000002.1"/>
</dbReference>
<accession>A0A4Q7P0X5</accession>
<evidence type="ECO:0000256" key="1">
    <source>
        <dbReference type="SAM" id="Phobius"/>
    </source>
</evidence>
<dbReference type="AlphaFoldDB" id="A0A4Q7P0X5"/>
<keyword evidence="1" id="KW-0812">Transmembrane</keyword>
<organism evidence="2 3">
    <name type="scientific">Aquimarina brevivitae</name>
    <dbReference type="NCBI Taxonomy" id="323412"/>
    <lineage>
        <taxon>Bacteria</taxon>
        <taxon>Pseudomonadati</taxon>
        <taxon>Bacteroidota</taxon>
        <taxon>Flavobacteriia</taxon>
        <taxon>Flavobacteriales</taxon>
        <taxon>Flavobacteriaceae</taxon>
        <taxon>Aquimarina</taxon>
    </lineage>
</organism>
<keyword evidence="3" id="KW-1185">Reference proteome</keyword>
<protein>
    <submittedName>
        <fullName evidence="2">Uncharacterized protein</fullName>
    </submittedName>
</protein>
<evidence type="ECO:0000313" key="3">
    <source>
        <dbReference type="Proteomes" id="UP000292262"/>
    </source>
</evidence>
<name>A0A4Q7P0X5_9FLAO</name>
<dbReference type="Proteomes" id="UP000292262">
    <property type="component" value="Unassembled WGS sequence"/>
</dbReference>